<sequence>MNFKAILFFVLCLGYIIPAKGQSKNCTNQHTKLIGTWEYVDLSDSLGAKIDTIWHEVVKGYEIPKGPQASFQSEGMYTMQFTKENIDRGIWCYDSDNSRIIRKLYYQTPYSASAKYLIANGHAIQDEKGDYYEVQMDSVIKLTRKSLILSEENNRQRRFRKIR</sequence>
<dbReference type="OrthoDB" id="1425941at2"/>
<evidence type="ECO:0000313" key="4">
    <source>
        <dbReference type="Proteomes" id="UP000321927"/>
    </source>
</evidence>
<comment type="caution">
    <text evidence="1">The sequence shown here is derived from an EMBL/GenBank/DDBJ whole genome shotgun (WGS) entry which is preliminary data.</text>
</comment>
<reference evidence="1 3" key="1">
    <citation type="submission" date="2018-06" db="EMBL/GenBank/DDBJ databases">
        <title>Genomic Encyclopedia of Archaeal and Bacterial Type Strains, Phase II (KMG-II): from individual species to whole genera.</title>
        <authorList>
            <person name="Goeker M."/>
        </authorList>
    </citation>
    <scope>NUCLEOTIDE SEQUENCE [LARGE SCALE GENOMIC DNA]</scope>
    <source>
        <strain evidence="1 3">DSM 22686</strain>
    </source>
</reference>
<dbReference type="Proteomes" id="UP000321927">
    <property type="component" value="Unassembled WGS sequence"/>
</dbReference>
<organism evidence="1 3">
    <name type="scientific">Algoriphagus ratkowskyi</name>
    <dbReference type="NCBI Taxonomy" id="57028"/>
    <lineage>
        <taxon>Bacteria</taxon>
        <taxon>Pseudomonadati</taxon>
        <taxon>Bacteroidota</taxon>
        <taxon>Cytophagia</taxon>
        <taxon>Cytophagales</taxon>
        <taxon>Cyclobacteriaceae</taxon>
        <taxon>Algoriphagus</taxon>
    </lineage>
</organism>
<evidence type="ECO:0000313" key="1">
    <source>
        <dbReference type="EMBL" id="PZX55335.1"/>
    </source>
</evidence>
<evidence type="ECO:0008006" key="5">
    <source>
        <dbReference type="Google" id="ProtNLM"/>
    </source>
</evidence>
<dbReference type="EMBL" id="VORV01000001">
    <property type="protein sequence ID" value="TXD79734.1"/>
    <property type="molecule type" value="Genomic_DNA"/>
</dbReference>
<evidence type="ECO:0000313" key="3">
    <source>
        <dbReference type="Proteomes" id="UP000249115"/>
    </source>
</evidence>
<accession>A0A2W7RWQ6</accession>
<dbReference type="Proteomes" id="UP000249115">
    <property type="component" value="Unassembled WGS sequence"/>
</dbReference>
<proteinExistence type="predicted"/>
<dbReference type="RefSeq" id="WP_143244219.1">
    <property type="nucleotide sequence ID" value="NZ_MSSV01000011.1"/>
</dbReference>
<protein>
    <recommendedName>
        <fullName evidence="5">Lipocalin-like protein</fullName>
    </recommendedName>
</protein>
<keyword evidence="4" id="KW-1185">Reference proteome</keyword>
<reference evidence="2 4" key="2">
    <citation type="submission" date="2019-08" db="EMBL/GenBank/DDBJ databases">
        <title>Genome of Algoriphagus ratkowskyi IC026.</title>
        <authorList>
            <person name="Bowman J.P."/>
        </authorList>
    </citation>
    <scope>NUCLEOTIDE SEQUENCE [LARGE SCALE GENOMIC DNA]</scope>
    <source>
        <strain evidence="2 4">IC026</strain>
    </source>
</reference>
<dbReference type="AlphaFoldDB" id="A0A2W7RWQ6"/>
<gene>
    <name evidence="2" type="ORF">ESW18_00970</name>
    <name evidence="1" type="ORF">LV84_02473</name>
</gene>
<dbReference type="EMBL" id="QKZU01000009">
    <property type="protein sequence ID" value="PZX55335.1"/>
    <property type="molecule type" value="Genomic_DNA"/>
</dbReference>
<evidence type="ECO:0000313" key="2">
    <source>
        <dbReference type="EMBL" id="TXD79734.1"/>
    </source>
</evidence>
<name>A0A2W7RWQ6_9BACT</name>